<feature type="domain" description="DUF4806" evidence="1">
    <location>
        <begin position="52"/>
        <end position="129"/>
    </location>
</feature>
<evidence type="ECO:0000313" key="3">
    <source>
        <dbReference type="Proteomes" id="UP000478052"/>
    </source>
</evidence>
<name>A0A6G0VZ92_APHCR</name>
<dbReference type="Pfam" id="PF16064">
    <property type="entry name" value="DUF4806"/>
    <property type="match status" value="1"/>
</dbReference>
<dbReference type="OrthoDB" id="10352286at2759"/>
<reference evidence="2 3" key="1">
    <citation type="submission" date="2019-08" db="EMBL/GenBank/DDBJ databases">
        <title>Whole genome of Aphis craccivora.</title>
        <authorList>
            <person name="Voronova N.V."/>
            <person name="Shulinski R.S."/>
            <person name="Bandarenka Y.V."/>
            <person name="Zhorov D.G."/>
            <person name="Warner D."/>
        </authorList>
    </citation>
    <scope>NUCLEOTIDE SEQUENCE [LARGE SCALE GENOMIC DNA]</scope>
    <source>
        <strain evidence="2">180601</strain>
        <tissue evidence="2">Whole Body</tissue>
    </source>
</reference>
<protein>
    <submittedName>
        <fullName evidence="2">DUF4806 domain-containing protein</fullName>
    </submittedName>
</protein>
<evidence type="ECO:0000259" key="1">
    <source>
        <dbReference type="Pfam" id="PF16064"/>
    </source>
</evidence>
<dbReference type="InterPro" id="IPR032071">
    <property type="entry name" value="DUF4806"/>
</dbReference>
<dbReference type="EMBL" id="VUJU01010673">
    <property type="protein sequence ID" value="KAF0713465.1"/>
    <property type="molecule type" value="Genomic_DNA"/>
</dbReference>
<feature type="non-terminal residue" evidence="2">
    <location>
        <position position="1"/>
    </location>
</feature>
<proteinExistence type="predicted"/>
<dbReference type="AlphaFoldDB" id="A0A6G0VZ92"/>
<dbReference type="Proteomes" id="UP000478052">
    <property type="component" value="Unassembled WGS sequence"/>
</dbReference>
<accession>A0A6G0VZ92</accession>
<keyword evidence="3" id="KW-1185">Reference proteome</keyword>
<sequence length="183" mass="21324">LIVKEILKGQTIILQKLDQIMESQISITMEHTNSSNNILSTDNLFSKKFKDMFPMTNNNEILKVENSLNDHDFYQYVAQRLQFTGGMCLQQFVTRVMDTLFSGSIFVALNFSGRKKKRGDPEKLGFSKLTLYRLICHDVCFKKFPHTNQDKIDFHLKSWIRHSKERFERGINTVMPCNSFTNG</sequence>
<comment type="caution">
    <text evidence="2">The sequence shown here is derived from an EMBL/GenBank/DDBJ whole genome shotgun (WGS) entry which is preliminary data.</text>
</comment>
<gene>
    <name evidence="2" type="ORF">FWK35_00029761</name>
</gene>
<organism evidence="2 3">
    <name type="scientific">Aphis craccivora</name>
    <name type="common">Cowpea aphid</name>
    <dbReference type="NCBI Taxonomy" id="307492"/>
    <lineage>
        <taxon>Eukaryota</taxon>
        <taxon>Metazoa</taxon>
        <taxon>Ecdysozoa</taxon>
        <taxon>Arthropoda</taxon>
        <taxon>Hexapoda</taxon>
        <taxon>Insecta</taxon>
        <taxon>Pterygota</taxon>
        <taxon>Neoptera</taxon>
        <taxon>Paraneoptera</taxon>
        <taxon>Hemiptera</taxon>
        <taxon>Sternorrhyncha</taxon>
        <taxon>Aphidomorpha</taxon>
        <taxon>Aphidoidea</taxon>
        <taxon>Aphididae</taxon>
        <taxon>Aphidini</taxon>
        <taxon>Aphis</taxon>
        <taxon>Aphis</taxon>
    </lineage>
</organism>
<evidence type="ECO:0000313" key="2">
    <source>
        <dbReference type="EMBL" id="KAF0713465.1"/>
    </source>
</evidence>